<dbReference type="AlphaFoldDB" id="A0A2P8DMR8"/>
<evidence type="ECO:0000313" key="3">
    <source>
        <dbReference type="Proteomes" id="UP000240542"/>
    </source>
</evidence>
<keyword evidence="1" id="KW-0812">Transmembrane</keyword>
<dbReference type="OrthoDB" id="4222977at2"/>
<reference evidence="2 3" key="1">
    <citation type="submission" date="2018-03" db="EMBL/GenBank/DDBJ databases">
        <title>Genomic Encyclopedia of Archaeal and Bacterial Type Strains, Phase II (KMG-II): from individual species to whole genera.</title>
        <authorList>
            <person name="Goeker M."/>
        </authorList>
    </citation>
    <scope>NUCLEOTIDE SEQUENCE [LARGE SCALE GENOMIC DNA]</scope>
    <source>
        <strain evidence="2 3">DSM 45312</strain>
    </source>
</reference>
<keyword evidence="1" id="KW-0472">Membrane</keyword>
<dbReference type="Gene3D" id="1.25.40.10">
    <property type="entry name" value="Tetratricopeptide repeat domain"/>
    <property type="match status" value="1"/>
</dbReference>
<organism evidence="2 3">
    <name type="scientific">Murinocardiopsis flavida</name>
    <dbReference type="NCBI Taxonomy" id="645275"/>
    <lineage>
        <taxon>Bacteria</taxon>
        <taxon>Bacillati</taxon>
        <taxon>Actinomycetota</taxon>
        <taxon>Actinomycetes</taxon>
        <taxon>Streptosporangiales</taxon>
        <taxon>Nocardiopsidaceae</taxon>
        <taxon>Murinocardiopsis</taxon>
    </lineage>
</organism>
<comment type="caution">
    <text evidence="2">The sequence shown here is derived from an EMBL/GenBank/DDBJ whole genome shotgun (WGS) entry which is preliminary data.</text>
</comment>
<evidence type="ECO:0000313" key="2">
    <source>
        <dbReference type="EMBL" id="PSK98498.1"/>
    </source>
</evidence>
<proteinExistence type="predicted"/>
<keyword evidence="1" id="KW-1133">Transmembrane helix</keyword>
<dbReference type="Proteomes" id="UP000240542">
    <property type="component" value="Unassembled WGS sequence"/>
</dbReference>
<feature type="transmembrane region" description="Helical" evidence="1">
    <location>
        <begin position="47"/>
        <end position="68"/>
    </location>
</feature>
<sequence>MGDSSRTRETLAAIAAVLTGTAGFIALALLVADPLVHGYDPGIAETLLGAGAALGLLRARGAISAVRVSRRLGVYRRRIAGLHALPPGAETDALADELETERRAAGAQSDSYLGTTVFVFVLACVIAVFFLPGRPILWLLTPHWALLTLPVLWWVGTVAYAALLYALVRGYPEMFPGPVYSWLGPAAIGIPFMLAVPTAVLVFLLGHMCGRILVLAAVPWVPRGDGESPALALAGATVREHTDPVAALRASVQRARRAQSSGGAEGVVLALLAFLGRATPQQVERAKGLIGAEVEKCALEHPELVIRMLDDNPVLLTPKVFGAALGQWTRNPADGSFDETWDAVVSIATRLDGAVHPFRHIDSALLTVAPEHVAPVFRTRAVHRVLAGLDAALTESAAPDPAAPEWDLLARLAPQGAPHTPGAWLCVLADSAAERGAPALARPRYRAAIAYGFPGAQARLAHLEAGAGHALLRDGDPEGAERHLRAAVALVDAPDYRLLLAAAELGSGRLAPGDPSLVGRIAREHGRDPGSPTVRFLVALLSLHLGDPGSALRHLRHDPAALRAALPEAAEAADLTAAVLGGDLHAFPAAMDAVHRRHAAAWARHVPFDPATVLSWGARSARSAADDDRLARMFEALPAAGADGRAAVVHQVRVAAAHRILAEVAAFLGDGPGDPRRGGAALRMYGAEDDVGRRLAAAESLLRGA</sequence>
<keyword evidence="3" id="KW-1185">Reference proteome</keyword>
<feature type="transmembrane region" description="Helical" evidence="1">
    <location>
        <begin position="151"/>
        <end position="168"/>
    </location>
</feature>
<feature type="transmembrane region" description="Helical" evidence="1">
    <location>
        <begin position="180"/>
        <end position="205"/>
    </location>
</feature>
<dbReference type="EMBL" id="PYGA01000005">
    <property type="protein sequence ID" value="PSK98498.1"/>
    <property type="molecule type" value="Genomic_DNA"/>
</dbReference>
<feature type="transmembrane region" description="Helical" evidence="1">
    <location>
        <begin position="12"/>
        <end position="32"/>
    </location>
</feature>
<protein>
    <recommendedName>
        <fullName evidence="4">Tetratricopeptide repeat protein</fullName>
    </recommendedName>
</protein>
<dbReference type="InterPro" id="IPR011990">
    <property type="entry name" value="TPR-like_helical_dom_sf"/>
</dbReference>
<evidence type="ECO:0000256" key="1">
    <source>
        <dbReference type="SAM" id="Phobius"/>
    </source>
</evidence>
<feature type="transmembrane region" description="Helical" evidence="1">
    <location>
        <begin position="112"/>
        <end position="131"/>
    </location>
</feature>
<dbReference type="RefSeq" id="WP_106582576.1">
    <property type="nucleotide sequence ID" value="NZ_PYGA01000005.1"/>
</dbReference>
<evidence type="ECO:0008006" key="4">
    <source>
        <dbReference type="Google" id="ProtNLM"/>
    </source>
</evidence>
<accession>A0A2P8DMR8</accession>
<name>A0A2P8DMR8_9ACTN</name>
<gene>
    <name evidence="2" type="ORF">CLV63_105172</name>
</gene>